<dbReference type="AlphaFoldDB" id="A0A3M7SLS5"/>
<evidence type="ECO:0000313" key="1">
    <source>
        <dbReference type="EMBL" id="RNA36468.1"/>
    </source>
</evidence>
<gene>
    <name evidence="1" type="ORF">BpHYR1_045063</name>
</gene>
<keyword evidence="2" id="KW-1185">Reference proteome</keyword>
<dbReference type="Proteomes" id="UP000276133">
    <property type="component" value="Unassembled WGS sequence"/>
</dbReference>
<dbReference type="EMBL" id="REGN01001180">
    <property type="protein sequence ID" value="RNA36468.1"/>
    <property type="molecule type" value="Genomic_DNA"/>
</dbReference>
<name>A0A3M7SLS5_BRAPC</name>
<proteinExistence type="predicted"/>
<comment type="caution">
    <text evidence="1">The sequence shown here is derived from an EMBL/GenBank/DDBJ whole genome shotgun (WGS) entry which is preliminary data.</text>
</comment>
<organism evidence="1 2">
    <name type="scientific">Brachionus plicatilis</name>
    <name type="common">Marine rotifer</name>
    <name type="synonym">Brachionus muelleri</name>
    <dbReference type="NCBI Taxonomy" id="10195"/>
    <lineage>
        <taxon>Eukaryota</taxon>
        <taxon>Metazoa</taxon>
        <taxon>Spiralia</taxon>
        <taxon>Gnathifera</taxon>
        <taxon>Rotifera</taxon>
        <taxon>Eurotatoria</taxon>
        <taxon>Monogononta</taxon>
        <taxon>Pseudotrocha</taxon>
        <taxon>Ploima</taxon>
        <taxon>Brachionidae</taxon>
        <taxon>Brachionus</taxon>
    </lineage>
</organism>
<evidence type="ECO:0000313" key="2">
    <source>
        <dbReference type="Proteomes" id="UP000276133"/>
    </source>
</evidence>
<sequence length="114" mass="13913">MQLTLREQRLDLGFTLRVLITNSTWFYDYAKKKYNQIIYFFVCFFKNQIKYCDQGISNDSMTVNWFYIISNYNVKEITITLFFQKNLMIYSKCTFFIFNEENEIANWNIQNGNH</sequence>
<accession>A0A3M7SLS5</accession>
<reference evidence="1 2" key="1">
    <citation type="journal article" date="2018" name="Sci. Rep.">
        <title>Genomic signatures of local adaptation to the degree of environmental predictability in rotifers.</title>
        <authorList>
            <person name="Franch-Gras L."/>
            <person name="Hahn C."/>
            <person name="Garcia-Roger E.M."/>
            <person name="Carmona M.J."/>
            <person name="Serra M."/>
            <person name="Gomez A."/>
        </authorList>
    </citation>
    <scope>NUCLEOTIDE SEQUENCE [LARGE SCALE GENOMIC DNA]</scope>
    <source>
        <strain evidence="1">HYR1</strain>
    </source>
</reference>
<protein>
    <submittedName>
        <fullName evidence="1">Uncharacterized protein</fullName>
    </submittedName>
</protein>